<comment type="caution">
    <text evidence="1">The sequence shown here is derived from an EMBL/GenBank/DDBJ whole genome shotgun (WGS) entry which is preliminary data.</text>
</comment>
<gene>
    <name evidence="1" type="ORF">SPELUC_LOCUS14419</name>
</gene>
<reference evidence="1" key="1">
    <citation type="submission" date="2021-06" db="EMBL/GenBank/DDBJ databases">
        <authorList>
            <person name="Kallberg Y."/>
            <person name="Tangrot J."/>
            <person name="Rosling A."/>
        </authorList>
    </citation>
    <scope>NUCLEOTIDE SEQUENCE</scope>
    <source>
        <strain evidence="1">28 12/20/2015</strain>
    </source>
</reference>
<feature type="non-terminal residue" evidence="1">
    <location>
        <position position="50"/>
    </location>
</feature>
<name>A0ACA9QJ47_9GLOM</name>
<sequence>MLSNKQKSKTPVSFLSYTSKRQESSGSSSAYIFNQNTLNETHVGGRGLSP</sequence>
<accession>A0ACA9QJ47</accession>
<evidence type="ECO:0000313" key="1">
    <source>
        <dbReference type="EMBL" id="CAG8750108.1"/>
    </source>
</evidence>
<dbReference type="Proteomes" id="UP000789366">
    <property type="component" value="Unassembled WGS sequence"/>
</dbReference>
<evidence type="ECO:0000313" key="2">
    <source>
        <dbReference type="Proteomes" id="UP000789366"/>
    </source>
</evidence>
<keyword evidence="2" id="KW-1185">Reference proteome</keyword>
<organism evidence="1 2">
    <name type="scientific">Cetraspora pellucida</name>
    <dbReference type="NCBI Taxonomy" id="1433469"/>
    <lineage>
        <taxon>Eukaryota</taxon>
        <taxon>Fungi</taxon>
        <taxon>Fungi incertae sedis</taxon>
        <taxon>Mucoromycota</taxon>
        <taxon>Glomeromycotina</taxon>
        <taxon>Glomeromycetes</taxon>
        <taxon>Diversisporales</taxon>
        <taxon>Gigasporaceae</taxon>
        <taxon>Cetraspora</taxon>
    </lineage>
</organism>
<protein>
    <submittedName>
        <fullName evidence="1">7333_t:CDS:1</fullName>
    </submittedName>
</protein>
<proteinExistence type="predicted"/>
<dbReference type="EMBL" id="CAJVPW010042370">
    <property type="protein sequence ID" value="CAG8750108.1"/>
    <property type="molecule type" value="Genomic_DNA"/>
</dbReference>